<dbReference type="HOGENOM" id="CLU_2858797_0_0_12"/>
<sequence length="64" mass="7817">MEYSFFNRNSESVVIGDFYKQYCLKFKKLYFIYLKLEDFDFNVNKKIFACMAIYIQKECQLALL</sequence>
<dbReference type="KEGG" id="bbs:BbiDN127_D0014"/>
<dbReference type="EMBL" id="CP002756">
    <property type="protein sequence ID" value="AEL19416.1"/>
    <property type="molecule type" value="Genomic_DNA"/>
</dbReference>
<proteinExistence type="predicted"/>
<protein>
    <submittedName>
        <fullName evidence="1">Uncharacterized protein</fullName>
    </submittedName>
</protein>
<gene>
    <name evidence="1" type="ordered locus">BbiDN127_D0014</name>
</gene>
<geneLocation type="plasmid" evidence="1 2">
    <name>lp17</name>
</geneLocation>
<reference key="1">
    <citation type="submission" date="2011-06" db="EMBL/GenBank/DDBJ databases">
        <authorList>
            <person name="Mongodin E.F."/>
            <person name="Casjens S.R."/>
            <person name="Fraser-Liggett C.M."/>
            <person name="Qiu W.-G."/>
            <person name="Dunn J.J."/>
            <person name="Luft B.J."/>
            <person name="Schutzer S.E."/>
        </authorList>
    </citation>
    <scope>NUCLEOTIDE SEQUENCE</scope>
    <source>
        <strain>DN127</strain>
    </source>
</reference>
<name>G0ANZ0_BORBD</name>
<evidence type="ECO:0000313" key="2">
    <source>
        <dbReference type="Proteomes" id="UP000001634"/>
    </source>
</evidence>
<dbReference type="Proteomes" id="UP000001634">
    <property type="component" value="Plasmid lp17"/>
</dbReference>
<dbReference type="AlphaFoldDB" id="G0ANZ0"/>
<evidence type="ECO:0000313" key="1">
    <source>
        <dbReference type="EMBL" id="AEL19416.1"/>
    </source>
</evidence>
<reference evidence="1 2" key="2">
    <citation type="journal article" date="2012" name="J. Bacteriol.">
        <title>Whole-Genome Sequences of Borrelia bissettii, Borrelia valaisiana, and Borrelia spielmanii.</title>
        <authorList>
            <person name="Schutzer S.E."/>
            <person name="Fraser-Liggett C.M."/>
            <person name="Qiu W.G."/>
            <person name="Kraiczy P."/>
            <person name="Mongodin E.F."/>
            <person name="Dunn J.J."/>
            <person name="Luft B.J."/>
            <person name="Casjens S.R."/>
        </authorList>
    </citation>
    <scope>NUCLEOTIDE SEQUENCE [LARGE SCALE GENOMIC DNA]</scope>
    <source>
        <strain evidence="1 2">DN127</strain>
    </source>
</reference>
<accession>G0ANZ0</accession>
<keyword evidence="2" id="KW-1185">Reference proteome</keyword>
<keyword evidence="1" id="KW-0614">Plasmid</keyword>
<organism evidence="1 2">
    <name type="scientific">Borrelia bissettiae (strain DSM 17990 / CIP 109136 / DN127)</name>
    <name type="common">Borreliella bissettiae</name>
    <dbReference type="NCBI Taxonomy" id="521010"/>
    <lineage>
        <taxon>Bacteria</taxon>
        <taxon>Pseudomonadati</taxon>
        <taxon>Spirochaetota</taxon>
        <taxon>Spirochaetia</taxon>
        <taxon>Spirochaetales</taxon>
        <taxon>Borreliaceae</taxon>
        <taxon>Borreliella</taxon>
    </lineage>
</organism>